<proteinExistence type="inferred from homology"/>
<feature type="domain" description="DNA polymerase III beta sliding clamp N-terminal" evidence="11">
    <location>
        <begin position="1"/>
        <end position="124"/>
    </location>
</feature>
<dbReference type="GO" id="GO:0006271">
    <property type="term" value="P:DNA strand elongation involved in DNA replication"/>
    <property type="evidence" value="ECO:0007669"/>
    <property type="project" value="TreeGrafter"/>
</dbReference>
<evidence type="ECO:0000259" key="12">
    <source>
        <dbReference type="Pfam" id="PF02767"/>
    </source>
</evidence>
<keyword evidence="8 10" id="KW-0239">DNA-directed DNA polymerase</keyword>
<dbReference type="CDD" id="cd00140">
    <property type="entry name" value="beta_clamp"/>
    <property type="match status" value="1"/>
</dbReference>
<evidence type="ECO:0000256" key="2">
    <source>
        <dbReference type="ARBA" id="ARBA00010752"/>
    </source>
</evidence>
<evidence type="ECO:0000256" key="7">
    <source>
        <dbReference type="ARBA" id="ARBA00022705"/>
    </source>
</evidence>
<dbReference type="AlphaFoldDB" id="A0A2N5M0J0"/>
<dbReference type="GO" id="GO:0003887">
    <property type="term" value="F:DNA-directed DNA polymerase activity"/>
    <property type="evidence" value="ECO:0007669"/>
    <property type="project" value="UniProtKB-UniRule"/>
</dbReference>
<evidence type="ECO:0000256" key="6">
    <source>
        <dbReference type="ARBA" id="ARBA00022695"/>
    </source>
</evidence>
<evidence type="ECO:0000256" key="9">
    <source>
        <dbReference type="ARBA" id="ARBA00023125"/>
    </source>
</evidence>
<gene>
    <name evidence="14" type="primary">dnaN</name>
    <name evidence="14" type="ORF">CUU66_21600</name>
</gene>
<dbReference type="PIRSF" id="PIRSF000804">
    <property type="entry name" value="DNA_pol_III_b"/>
    <property type="match status" value="1"/>
</dbReference>
<evidence type="ECO:0000259" key="11">
    <source>
        <dbReference type="Pfam" id="PF00712"/>
    </source>
</evidence>
<dbReference type="InterPro" id="IPR001001">
    <property type="entry name" value="DNA_polIII_beta"/>
</dbReference>
<dbReference type="InterPro" id="IPR046938">
    <property type="entry name" value="DNA_clamp_sf"/>
</dbReference>
<comment type="subunit">
    <text evidence="10">Forms a ring-shaped head-to-tail homodimer around DNA.</text>
</comment>
<dbReference type="SUPFAM" id="SSF55979">
    <property type="entry name" value="DNA clamp"/>
    <property type="match status" value="3"/>
</dbReference>
<sequence>MELLINQEYFIKAIADVSRAVTSSKNGMSGIKVAACKDSITLTGSNSEMAIEKVIPQAMAESKLFEIYQSGSVILPTKYLYEIVKKMPGDLIMKVHEDFTVTITSGEIRSRLNGWDSGDYPNLPAIENARSFTVPSLELIKLIKHTVFAVSRNQFKPVLTGVYLSVKPNSLFFAATDSYRLAVSKLEIQCDEEGSFVVSSESMNEAARLMSQASGETAIYFTDQYIVFKKDSITLYSRLIEGVFPDINGILQIPSKTQIIIDKKKFLNGVERACLFAREGKNNNVNLFIRSDSSIRIYSDLTEIGGIEETLKTVSIEGETDFGISVDGIYIVEALKAIREETVSIKFGGVLRPVLIEPLHNDSHRHLVSPVRTR</sequence>
<comment type="similarity">
    <text evidence="2 10">Belongs to the beta sliding clamp family.</text>
</comment>
<dbReference type="InterPro" id="IPR022635">
    <property type="entry name" value="DNA_polIII_beta_C"/>
</dbReference>
<dbReference type="GO" id="GO:0003677">
    <property type="term" value="F:DNA binding"/>
    <property type="evidence" value="ECO:0007669"/>
    <property type="project" value="UniProtKB-UniRule"/>
</dbReference>
<keyword evidence="6 10" id="KW-0548">Nucleotidyltransferase</keyword>
<keyword evidence="4 10" id="KW-0963">Cytoplasm</keyword>
<organism evidence="14 15">
    <name type="scientific">Peribacillus deserti</name>
    <dbReference type="NCBI Taxonomy" id="673318"/>
    <lineage>
        <taxon>Bacteria</taxon>
        <taxon>Bacillati</taxon>
        <taxon>Bacillota</taxon>
        <taxon>Bacilli</taxon>
        <taxon>Bacillales</taxon>
        <taxon>Bacillaceae</taxon>
        <taxon>Peribacillus</taxon>
    </lineage>
</organism>
<dbReference type="PANTHER" id="PTHR30478:SF0">
    <property type="entry name" value="BETA SLIDING CLAMP"/>
    <property type="match status" value="1"/>
</dbReference>
<comment type="function">
    <text evidence="10">Confers DNA tethering and processivity to DNA polymerases and other proteins. Acts as a clamp, forming a ring around DNA (a reaction catalyzed by the clamp-loading complex) which diffuses in an ATP-independent manner freely and bidirectionally along dsDNA. Initially characterized for its ability to contact the catalytic subunit of DNA polymerase III (Pol III), a complex, multichain enzyme responsible for most of the replicative synthesis in bacteria; Pol III exhibits 3'-5' exonuclease proofreading activity. The beta chain is required for initiation of replication as well as for processivity of DNA replication.</text>
</comment>
<dbReference type="SMART" id="SM00480">
    <property type="entry name" value="POL3Bc"/>
    <property type="match status" value="1"/>
</dbReference>
<feature type="domain" description="DNA polymerase III beta sliding clamp C-terminal" evidence="13">
    <location>
        <begin position="256"/>
        <end position="372"/>
    </location>
</feature>
<dbReference type="Gene3D" id="3.10.150.10">
    <property type="entry name" value="DNA Polymerase III, subunit A, domain 2"/>
    <property type="match status" value="1"/>
</dbReference>
<evidence type="ECO:0000256" key="8">
    <source>
        <dbReference type="ARBA" id="ARBA00022932"/>
    </source>
</evidence>
<evidence type="ECO:0000259" key="13">
    <source>
        <dbReference type="Pfam" id="PF02768"/>
    </source>
</evidence>
<evidence type="ECO:0000256" key="1">
    <source>
        <dbReference type="ARBA" id="ARBA00004496"/>
    </source>
</evidence>
<evidence type="ECO:0000313" key="15">
    <source>
        <dbReference type="Proteomes" id="UP000234748"/>
    </source>
</evidence>
<dbReference type="GO" id="GO:0005737">
    <property type="term" value="C:cytoplasm"/>
    <property type="evidence" value="ECO:0007669"/>
    <property type="project" value="UniProtKB-SubCell"/>
</dbReference>
<evidence type="ECO:0000256" key="5">
    <source>
        <dbReference type="ARBA" id="ARBA00022679"/>
    </source>
</evidence>
<dbReference type="NCBIfam" id="TIGR00663">
    <property type="entry name" value="dnan"/>
    <property type="match status" value="1"/>
</dbReference>
<protein>
    <recommendedName>
        <fullName evidence="3 10">Beta sliding clamp</fullName>
    </recommendedName>
</protein>
<evidence type="ECO:0000313" key="14">
    <source>
        <dbReference type="EMBL" id="PLT27879.1"/>
    </source>
</evidence>
<name>A0A2N5M0J0_9BACI</name>
<dbReference type="OrthoDB" id="8421503at2"/>
<dbReference type="EMBL" id="PGUY01000074">
    <property type="protein sequence ID" value="PLT27879.1"/>
    <property type="molecule type" value="Genomic_DNA"/>
</dbReference>
<reference evidence="14 15" key="1">
    <citation type="submission" date="2017-11" db="EMBL/GenBank/DDBJ databases">
        <title>Comparitive Functional Genomics of Dry Heat Resistant strains isolated from the Viking Spacecraft.</title>
        <authorList>
            <person name="Seuylemezian A."/>
            <person name="Cooper K."/>
            <person name="Vaishampayan P."/>
        </authorList>
    </citation>
    <scope>NUCLEOTIDE SEQUENCE [LARGE SCALE GENOMIC DNA]</scope>
    <source>
        <strain evidence="14 15">V1-29</strain>
    </source>
</reference>
<dbReference type="GO" id="GO:0008408">
    <property type="term" value="F:3'-5' exonuclease activity"/>
    <property type="evidence" value="ECO:0007669"/>
    <property type="project" value="InterPro"/>
</dbReference>
<feature type="domain" description="DNA polymerase III beta sliding clamp central" evidence="12">
    <location>
        <begin position="134"/>
        <end position="246"/>
    </location>
</feature>
<dbReference type="Pfam" id="PF00712">
    <property type="entry name" value="DNA_pol3_beta"/>
    <property type="match status" value="1"/>
</dbReference>
<dbReference type="InterPro" id="IPR022637">
    <property type="entry name" value="DNA_polIII_beta_cen"/>
</dbReference>
<keyword evidence="5 10" id="KW-0808">Transferase</keyword>
<evidence type="ECO:0000256" key="3">
    <source>
        <dbReference type="ARBA" id="ARBA00021035"/>
    </source>
</evidence>
<dbReference type="Proteomes" id="UP000234748">
    <property type="component" value="Unassembled WGS sequence"/>
</dbReference>
<dbReference type="InterPro" id="IPR022634">
    <property type="entry name" value="DNA_polIII_beta_N"/>
</dbReference>
<keyword evidence="15" id="KW-1185">Reference proteome</keyword>
<keyword evidence="7 10" id="KW-0235">DNA replication</keyword>
<comment type="caution">
    <text evidence="14">The sequence shown here is derived from an EMBL/GenBank/DDBJ whole genome shotgun (WGS) entry which is preliminary data.</text>
</comment>
<dbReference type="Pfam" id="PF02767">
    <property type="entry name" value="DNA_pol3_beta_2"/>
    <property type="match status" value="1"/>
</dbReference>
<dbReference type="Gene3D" id="3.70.10.10">
    <property type="match status" value="1"/>
</dbReference>
<comment type="subcellular location">
    <subcellularLocation>
        <location evidence="1 10">Cytoplasm</location>
    </subcellularLocation>
</comment>
<dbReference type="GO" id="GO:0009360">
    <property type="term" value="C:DNA polymerase III complex"/>
    <property type="evidence" value="ECO:0007669"/>
    <property type="project" value="InterPro"/>
</dbReference>
<evidence type="ECO:0000256" key="4">
    <source>
        <dbReference type="ARBA" id="ARBA00022490"/>
    </source>
</evidence>
<keyword evidence="9" id="KW-0238">DNA-binding</keyword>
<dbReference type="PANTHER" id="PTHR30478">
    <property type="entry name" value="DNA POLYMERASE III SUBUNIT BETA"/>
    <property type="match status" value="1"/>
</dbReference>
<evidence type="ECO:0000256" key="10">
    <source>
        <dbReference type="PIRNR" id="PIRNR000804"/>
    </source>
</evidence>
<accession>A0A2N5M0J0</accession>
<dbReference type="Pfam" id="PF02768">
    <property type="entry name" value="DNA_pol3_beta_3"/>
    <property type="match status" value="1"/>
</dbReference>
<dbReference type="RefSeq" id="WP_101645457.1">
    <property type="nucleotide sequence ID" value="NZ_PGUY01000074.1"/>
</dbReference>